<dbReference type="Proteomes" id="UP000653308">
    <property type="component" value="Unassembled WGS sequence"/>
</dbReference>
<dbReference type="EMBL" id="BMWE01000008">
    <property type="protein sequence ID" value="GGY22067.1"/>
    <property type="molecule type" value="Genomic_DNA"/>
</dbReference>
<protein>
    <submittedName>
        <fullName evidence="2">Uncharacterized protein</fullName>
    </submittedName>
</protein>
<accession>A0ABQ2ZPR3</accession>
<comment type="caution">
    <text evidence="2">The sequence shown here is derived from an EMBL/GenBank/DDBJ whole genome shotgun (WGS) entry which is preliminary data.</text>
</comment>
<sequence length="98" mass="10121">MTRAIQKAVPGIVLAAMLALGAPGAYAASGGGTTGSEQRPVASAWTPPEGFVREASFSGMDAACEKAGRNGIADGKWSAYICVRVLPFSPFVDLYVKK</sequence>
<feature type="chain" id="PRO_5046065230" evidence="1">
    <location>
        <begin position="28"/>
        <end position="98"/>
    </location>
</feature>
<keyword evidence="3" id="KW-1185">Reference proteome</keyword>
<evidence type="ECO:0000313" key="3">
    <source>
        <dbReference type="Proteomes" id="UP000653308"/>
    </source>
</evidence>
<evidence type="ECO:0000313" key="2">
    <source>
        <dbReference type="EMBL" id="GGY22067.1"/>
    </source>
</evidence>
<keyword evidence="1" id="KW-0732">Signal</keyword>
<organism evidence="2 3">
    <name type="scientific">Streptomyces djakartensis</name>
    <dbReference type="NCBI Taxonomy" id="68193"/>
    <lineage>
        <taxon>Bacteria</taxon>
        <taxon>Bacillati</taxon>
        <taxon>Actinomycetota</taxon>
        <taxon>Actinomycetes</taxon>
        <taxon>Kitasatosporales</taxon>
        <taxon>Streptomycetaceae</taxon>
        <taxon>Streptomyces</taxon>
    </lineage>
</organism>
<reference evidence="3" key="1">
    <citation type="journal article" date="2019" name="Int. J. Syst. Evol. Microbiol.">
        <title>The Global Catalogue of Microorganisms (GCM) 10K type strain sequencing project: providing services to taxonomists for standard genome sequencing and annotation.</title>
        <authorList>
            <consortium name="The Broad Institute Genomics Platform"/>
            <consortium name="The Broad Institute Genome Sequencing Center for Infectious Disease"/>
            <person name="Wu L."/>
            <person name="Ma J."/>
        </authorList>
    </citation>
    <scope>NUCLEOTIDE SEQUENCE [LARGE SCALE GENOMIC DNA]</scope>
    <source>
        <strain evidence="3">JCM 4957</strain>
    </source>
</reference>
<evidence type="ECO:0000256" key="1">
    <source>
        <dbReference type="SAM" id="SignalP"/>
    </source>
</evidence>
<name>A0ABQ2ZPR3_9ACTN</name>
<feature type="signal peptide" evidence="1">
    <location>
        <begin position="1"/>
        <end position="27"/>
    </location>
</feature>
<proteinExistence type="predicted"/>
<dbReference type="RefSeq" id="WP_190198390.1">
    <property type="nucleotide sequence ID" value="NZ_BMWE01000008.1"/>
</dbReference>
<gene>
    <name evidence="2" type="ORF">GCM10010384_30940</name>
</gene>